<evidence type="ECO:0000256" key="2">
    <source>
        <dbReference type="ARBA" id="ARBA00022475"/>
    </source>
</evidence>
<keyword evidence="2" id="KW-1003">Cell membrane</keyword>
<name>A0ABW2YWX2_9SPHI</name>
<keyword evidence="5 6" id="KW-0472">Membrane</keyword>
<organism evidence="9 10">
    <name type="scientific">Mucilaginibacter calamicampi</name>
    <dbReference type="NCBI Taxonomy" id="1302352"/>
    <lineage>
        <taxon>Bacteria</taxon>
        <taxon>Pseudomonadati</taxon>
        <taxon>Bacteroidota</taxon>
        <taxon>Sphingobacteriia</taxon>
        <taxon>Sphingobacteriales</taxon>
        <taxon>Sphingobacteriaceae</taxon>
        <taxon>Mucilaginibacter</taxon>
    </lineage>
</organism>
<dbReference type="Pfam" id="PF12704">
    <property type="entry name" value="MacB_PCD"/>
    <property type="match status" value="1"/>
</dbReference>
<feature type="domain" description="ABC3 transporter permease C-terminal" evidence="7">
    <location>
        <begin position="287"/>
        <end position="400"/>
    </location>
</feature>
<feature type="transmembrane region" description="Helical" evidence="6">
    <location>
        <begin position="283"/>
        <end position="302"/>
    </location>
</feature>
<feature type="domain" description="MacB-like periplasmic core" evidence="8">
    <location>
        <begin position="20"/>
        <end position="239"/>
    </location>
</feature>
<dbReference type="InterPro" id="IPR050250">
    <property type="entry name" value="Macrolide_Exporter_MacB"/>
</dbReference>
<evidence type="ECO:0000256" key="5">
    <source>
        <dbReference type="ARBA" id="ARBA00023136"/>
    </source>
</evidence>
<feature type="transmembrane region" description="Helical" evidence="6">
    <location>
        <begin position="373"/>
        <end position="400"/>
    </location>
</feature>
<dbReference type="PANTHER" id="PTHR30572">
    <property type="entry name" value="MEMBRANE COMPONENT OF TRANSPORTER-RELATED"/>
    <property type="match status" value="1"/>
</dbReference>
<evidence type="ECO:0000313" key="9">
    <source>
        <dbReference type="EMBL" id="MFD0750989.1"/>
    </source>
</evidence>
<proteinExistence type="predicted"/>
<feature type="transmembrane region" description="Helical" evidence="6">
    <location>
        <begin position="337"/>
        <end position="361"/>
    </location>
</feature>
<evidence type="ECO:0000256" key="3">
    <source>
        <dbReference type="ARBA" id="ARBA00022692"/>
    </source>
</evidence>
<dbReference type="InterPro" id="IPR025857">
    <property type="entry name" value="MacB_PCD"/>
</dbReference>
<evidence type="ECO:0000256" key="1">
    <source>
        <dbReference type="ARBA" id="ARBA00004651"/>
    </source>
</evidence>
<evidence type="ECO:0000256" key="4">
    <source>
        <dbReference type="ARBA" id="ARBA00022989"/>
    </source>
</evidence>
<sequence length="789" mass="87456">MIRNYFITAWRNLLRNKLYSAINIGGLAIGMAVSFLLLLYVYSEFTYNGAHANVSRIYKVMHNQPRDGGIGTGGETPAPLAEALQKDYPEIDKVARTNNGYDILTGYGDVNIKLNFMAADPAALDVFTFDFVKGDKRKALADASSIILTQAGAKALFGNADPVGKVIRVNNFKSGMKVSAVIKDHPANSNFTFKALIPWDAYTTLQPWVKTAGWGNYTFATFALLKPGVSVAAFNSKLTGIVKRYDPDNKEHAMFLYPWQRLHLYGTFENGISVGGKIEEVKLFLYLAIGILLVACINFMNLSTARSERRAREVGVRKAIGARRLALVKQFLSESMLMALVAFSLAIVVMLLLLPLFSSIIGTTLDLPYKNVWAWACALGVTLLTGFVAGSYPALFLSSFKPIKVLKAQLIETRATVKPRQVLVVTQFTFAICLILSSLFIYKQINYIKDRPLGYNSNGVLEMDIEGKMYDRFEDFRREAINSGVIVDGALTSGGITNSTGSTWGVIWPGQRPGEEKTPIDQIAVTYNFTNTYGLDVVKGRDFDKSQPIDSVGLMLNEAAVKMMRLKDPIGAQIKWQGVNRTVVGVVKDFVWGSPYEPVKPAIIGFMKEWAGTIAIKLNPARPVSESVAKLAAIYKKYNPQYPFEYKFTDENFDSKFKTEKLLGTMATCFTALAIIISCLGLFGLASFSAEQRRKEIGIRKVLGANTIHLWARLSQEFVKLVLISFTIGAAISWYNIDKWLSKYTYHTAMSVWVFIATMGISIALCLLTVSWQAVRAAWANPVKSLKSE</sequence>
<comment type="subcellular location">
    <subcellularLocation>
        <location evidence="1">Cell membrane</location>
        <topology evidence="1">Multi-pass membrane protein</topology>
    </subcellularLocation>
</comment>
<dbReference type="PANTHER" id="PTHR30572:SF18">
    <property type="entry name" value="ABC-TYPE MACROLIDE FAMILY EXPORT SYSTEM PERMEASE COMPONENT 2"/>
    <property type="match status" value="1"/>
</dbReference>
<dbReference type="InterPro" id="IPR003838">
    <property type="entry name" value="ABC3_permease_C"/>
</dbReference>
<evidence type="ECO:0000256" key="6">
    <source>
        <dbReference type="SAM" id="Phobius"/>
    </source>
</evidence>
<keyword evidence="3 6" id="KW-0812">Transmembrane</keyword>
<comment type="caution">
    <text evidence="9">The sequence shown here is derived from an EMBL/GenBank/DDBJ whole genome shotgun (WGS) entry which is preliminary data.</text>
</comment>
<dbReference type="Proteomes" id="UP001596958">
    <property type="component" value="Unassembled WGS sequence"/>
</dbReference>
<protein>
    <submittedName>
        <fullName evidence="9">ABC transporter permease</fullName>
    </submittedName>
</protein>
<dbReference type="Pfam" id="PF02687">
    <property type="entry name" value="FtsX"/>
    <property type="match status" value="2"/>
</dbReference>
<evidence type="ECO:0000259" key="7">
    <source>
        <dbReference type="Pfam" id="PF02687"/>
    </source>
</evidence>
<evidence type="ECO:0000313" key="10">
    <source>
        <dbReference type="Proteomes" id="UP001596958"/>
    </source>
</evidence>
<keyword evidence="10" id="KW-1185">Reference proteome</keyword>
<keyword evidence="4 6" id="KW-1133">Transmembrane helix</keyword>
<gene>
    <name evidence="9" type="ORF">ACFQZS_12610</name>
</gene>
<feature type="transmembrane region" description="Helical" evidence="6">
    <location>
        <begin position="749"/>
        <end position="770"/>
    </location>
</feature>
<dbReference type="EMBL" id="JBHTHU010000009">
    <property type="protein sequence ID" value="MFD0750989.1"/>
    <property type="molecule type" value="Genomic_DNA"/>
</dbReference>
<reference evidence="10" key="1">
    <citation type="journal article" date="2019" name="Int. J. Syst. Evol. Microbiol.">
        <title>The Global Catalogue of Microorganisms (GCM) 10K type strain sequencing project: providing services to taxonomists for standard genome sequencing and annotation.</title>
        <authorList>
            <consortium name="The Broad Institute Genomics Platform"/>
            <consortium name="The Broad Institute Genome Sequencing Center for Infectious Disease"/>
            <person name="Wu L."/>
            <person name="Ma J."/>
        </authorList>
    </citation>
    <scope>NUCLEOTIDE SEQUENCE [LARGE SCALE GENOMIC DNA]</scope>
    <source>
        <strain evidence="10">CCUG 63418</strain>
    </source>
</reference>
<feature type="transmembrane region" description="Helical" evidence="6">
    <location>
        <begin position="662"/>
        <end position="685"/>
    </location>
</feature>
<feature type="transmembrane region" description="Helical" evidence="6">
    <location>
        <begin position="421"/>
        <end position="442"/>
    </location>
</feature>
<dbReference type="RefSeq" id="WP_377100752.1">
    <property type="nucleotide sequence ID" value="NZ_JBHTHU010000009.1"/>
</dbReference>
<accession>A0ABW2YWX2</accession>
<evidence type="ECO:0000259" key="8">
    <source>
        <dbReference type="Pfam" id="PF12704"/>
    </source>
</evidence>
<feature type="transmembrane region" description="Helical" evidence="6">
    <location>
        <begin position="21"/>
        <end position="42"/>
    </location>
</feature>
<feature type="transmembrane region" description="Helical" evidence="6">
    <location>
        <begin position="718"/>
        <end position="737"/>
    </location>
</feature>
<feature type="domain" description="ABC3 transporter permease C-terminal" evidence="7">
    <location>
        <begin position="669"/>
        <end position="782"/>
    </location>
</feature>